<protein>
    <submittedName>
        <fullName evidence="2">Uncharacterized protein</fullName>
    </submittedName>
</protein>
<dbReference type="EMBL" id="KZ271525">
    <property type="protein sequence ID" value="OZC05261.1"/>
    <property type="molecule type" value="Genomic_DNA"/>
</dbReference>
<evidence type="ECO:0000256" key="1">
    <source>
        <dbReference type="SAM" id="MobiDB-lite"/>
    </source>
</evidence>
<dbReference type="AlphaFoldDB" id="A0A238BIR2"/>
<feature type="region of interest" description="Disordered" evidence="1">
    <location>
        <begin position="23"/>
        <end position="42"/>
    </location>
</feature>
<evidence type="ECO:0000313" key="3">
    <source>
        <dbReference type="Proteomes" id="UP000242913"/>
    </source>
</evidence>
<accession>A0A238BIR2</accession>
<proteinExistence type="predicted"/>
<sequence length="167" mass="19273">MTKRQKRKSAKVAREAIRNIMQTNKKKSKKSVHKHSTVHVKRTDSMVPKQNDVMVTNSKPQSNHSTIEANVNQSANCGKSANSLSVQVDDPVYDQLKQLPDKLLIQLPCQVIRDAAERLKNVNSNALAGFVIFRTDLRPVIYYELFFILLRHFFKRTKKKKKKKKID</sequence>
<reference evidence="2 3" key="1">
    <citation type="submission" date="2015-12" db="EMBL/GenBank/DDBJ databases">
        <title>Draft genome of the nematode, Onchocerca flexuosa.</title>
        <authorList>
            <person name="Mitreva M."/>
        </authorList>
    </citation>
    <scope>NUCLEOTIDE SEQUENCE [LARGE SCALE GENOMIC DNA]</scope>
    <source>
        <strain evidence="2">Red Deer</strain>
    </source>
</reference>
<name>A0A238BIR2_9BILA</name>
<keyword evidence="3" id="KW-1185">Reference proteome</keyword>
<dbReference type="Proteomes" id="UP000242913">
    <property type="component" value="Unassembled WGS sequence"/>
</dbReference>
<dbReference type="OrthoDB" id="5854261at2759"/>
<organism evidence="2 3">
    <name type="scientific">Onchocerca flexuosa</name>
    <dbReference type="NCBI Taxonomy" id="387005"/>
    <lineage>
        <taxon>Eukaryota</taxon>
        <taxon>Metazoa</taxon>
        <taxon>Ecdysozoa</taxon>
        <taxon>Nematoda</taxon>
        <taxon>Chromadorea</taxon>
        <taxon>Rhabditida</taxon>
        <taxon>Spirurina</taxon>
        <taxon>Spiruromorpha</taxon>
        <taxon>Filarioidea</taxon>
        <taxon>Onchocercidae</taxon>
        <taxon>Onchocerca</taxon>
    </lineage>
</organism>
<gene>
    <name evidence="2" type="ORF">X798_07768</name>
</gene>
<evidence type="ECO:0000313" key="2">
    <source>
        <dbReference type="EMBL" id="OZC05261.1"/>
    </source>
</evidence>
<feature type="compositionally biased region" description="Basic residues" evidence="1">
    <location>
        <begin position="24"/>
        <end position="40"/>
    </location>
</feature>